<dbReference type="SUPFAM" id="SSF110111">
    <property type="entry name" value="Ctag/Cox11"/>
    <property type="match status" value="2"/>
</dbReference>
<keyword evidence="3" id="KW-0812">Transmembrane</keyword>
<sequence length="190" mass="22116">MEKIARHYELGTAPKVYNVGLFNADVSDGMQWKFTPTQREGRVKPGERTLAFYNAENKSSAPITGVSTYNVTTMKVYKLASVNDYQVSTSLDTFFIDFQIHIVCFRAVVYFNKIQCFYFEEQRILPGEQIDMPVFFYTDHEFETDPKMDEINNLILSYTFFKVSEENTTDPTALFQFKKPIEKVSILKRN</sequence>
<organism evidence="6 7">
    <name type="scientific">Eruca vesicaria subsp. sativa</name>
    <name type="common">Garden rocket</name>
    <name type="synonym">Eruca sativa</name>
    <dbReference type="NCBI Taxonomy" id="29727"/>
    <lineage>
        <taxon>Eukaryota</taxon>
        <taxon>Viridiplantae</taxon>
        <taxon>Streptophyta</taxon>
        <taxon>Embryophyta</taxon>
        <taxon>Tracheophyta</taxon>
        <taxon>Spermatophyta</taxon>
        <taxon>Magnoliopsida</taxon>
        <taxon>eudicotyledons</taxon>
        <taxon>Gunneridae</taxon>
        <taxon>Pentapetalae</taxon>
        <taxon>rosids</taxon>
        <taxon>malvids</taxon>
        <taxon>Brassicales</taxon>
        <taxon>Brassicaceae</taxon>
        <taxon>Brassiceae</taxon>
        <taxon>Eruca</taxon>
    </lineage>
</organism>
<dbReference type="GO" id="GO:0005743">
    <property type="term" value="C:mitochondrial inner membrane"/>
    <property type="evidence" value="ECO:0007669"/>
    <property type="project" value="UniProtKB-SubCell"/>
</dbReference>
<evidence type="ECO:0000313" key="7">
    <source>
        <dbReference type="Proteomes" id="UP001642260"/>
    </source>
</evidence>
<gene>
    <name evidence="6" type="ORF">ERUC_LOCUS22623</name>
</gene>
<dbReference type="EMBL" id="CAKOAT010222044">
    <property type="protein sequence ID" value="CAH8356868.1"/>
    <property type="molecule type" value="Genomic_DNA"/>
</dbReference>
<comment type="function">
    <text evidence="1">Exerts its effect at some terminal stage of cytochrome c oxidase synthesis, probably by being involved in the insertion of the copper B into subunit I.</text>
</comment>
<dbReference type="InterPro" id="IPR007533">
    <property type="entry name" value="Cyt_c_oxidase_assmbl_CtaG"/>
</dbReference>
<comment type="caution">
    <text evidence="6">The sequence shown here is derived from an EMBL/GenBank/DDBJ whole genome shotgun (WGS) entry which is preliminary data.</text>
</comment>
<protein>
    <submittedName>
        <fullName evidence="6">Uncharacterized protein</fullName>
    </submittedName>
</protein>
<keyword evidence="4" id="KW-1133">Transmembrane helix</keyword>
<evidence type="ECO:0000256" key="1">
    <source>
        <dbReference type="ARBA" id="ARBA00004007"/>
    </source>
</evidence>
<keyword evidence="7" id="KW-1185">Reference proteome</keyword>
<evidence type="ECO:0000256" key="3">
    <source>
        <dbReference type="ARBA" id="ARBA00022692"/>
    </source>
</evidence>
<comment type="subcellular location">
    <subcellularLocation>
        <location evidence="2">Mitochondrion inner membrane</location>
        <topology evidence="2">Single-pass membrane protein</topology>
        <orientation evidence="2">Intermembrane side</orientation>
    </subcellularLocation>
</comment>
<reference evidence="6 7" key="1">
    <citation type="submission" date="2022-03" db="EMBL/GenBank/DDBJ databases">
        <authorList>
            <person name="Macdonald S."/>
            <person name="Ahmed S."/>
            <person name="Newling K."/>
        </authorList>
    </citation>
    <scope>NUCLEOTIDE SEQUENCE [LARGE SCALE GENOMIC DNA]</scope>
</reference>
<dbReference type="Pfam" id="PF04442">
    <property type="entry name" value="CtaG_Cox11"/>
    <property type="match status" value="2"/>
</dbReference>
<accession>A0ABC8KD18</accession>
<proteinExistence type="predicted"/>
<dbReference type="Proteomes" id="UP001642260">
    <property type="component" value="Unassembled WGS sequence"/>
</dbReference>
<dbReference type="AlphaFoldDB" id="A0ABC8KD18"/>
<dbReference type="PANTHER" id="PTHR21320:SF3">
    <property type="entry name" value="CYTOCHROME C OXIDASE ASSEMBLY PROTEIN COX11, MITOCHONDRIAL-RELATED"/>
    <property type="match status" value="1"/>
</dbReference>
<evidence type="ECO:0000256" key="4">
    <source>
        <dbReference type="ARBA" id="ARBA00022989"/>
    </source>
</evidence>
<keyword evidence="5" id="KW-0472">Membrane</keyword>
<dbReference type="Gene3D" id="2.60.370.10">
    <property type="entry name" value="Ctag/Cox11"/>
    <property type="match status" value="1"/>
</dbReference>
<dbReference type="InterPro" id="IPR023471">
    <property type="entry name" value="CtaG/Cox11_dom_sf"/>
</dbReference>
<name>A0ABC8KD18_ERUVS</name>
<evidence type="ECO:0000256" key="2">
    <source>
        <dbReference type="ARBA" id="ARBA00004243"/>
    </source>
</evidence>
<dbReference type="PANTHER" id="PTHR21320">
    <property type="entry name" value="CYTOCHROME C OXIDASE ASSEMBLY PROTEIN COX11-RELATED"/>
    <property type="match status" value="1"/>
</dbReference>
<evidence type="ECO:0000256" key="5">
    <source>
        <dbReference type="ARBA" id="ARBA00023136"/>
    </source>
</evidence>
<evidence type="ECO:0000313" key="6">
    <source>
        <dbReference type="EMBL" id="CAH8356868.1"/>
    </source>
</evidence>